<dbReference type="Pfam" id="PF00230">
    <property type="entry name" value="MIP"/>
    <property type="match status" value="1"/>
</dbReference>
<comment type="subcellular location">
    <subcellularLocation>
        <location evidence="1">Membrane</location>
        <topology evidence="1">Multi-pass membrane protein</topology>
    </subcellularLocation>
</comment>
<keyword evidence="5 8" id="KW-1133">Transmembrane helix</keyword>
<dbReference type="AlphaFoldDB" id="A0ABD3GNG8"/>
<evidence type="ECO:0000256" key="5">
    <source>
        <dbReference type="ARBA" id="ARBA00022989"/>
    </source>
</evidence>
<sequence>MKPLTLSEGSKGQKSVVIRTMGGVDKAVKVALVDGIFTFIWNVVSSCLGVAVFLIGQYMDFKDDRTPILYALILVVSLVFTEAGFSAGGAAWNPTGPLAFWIAGVGEDTLLALLLRLPTMALGAAGGIWIATSLMPSSYRPLMGSGPQLTAELFTGAVTEGAMSFALNVIVLYVVLRVTSNRVLQTLLILVTILTLIHYGPKSTGPVMNPTDAFGWAYHNKTHASAKHLVVYWLAPYLGTAAGALFYRRVFGSAAFAAPEKEKQKKS</sequence>
<reference evidence="9 10" key="1">
    <citation type="submission" date="2024-09" db="EMBL/GenBank/DDBJ databases">
        <title>Chromosome-scale assembly of Riccia sorocarpa.</title>
        <authorList>
            <person name="Paukszto L."/>
        </authorList>
    </citation>
    <scope>NUCLEOTIDE SEQUENCE [LARGE SCALE GENOMIC DNA]</scope>
    <source>
        <strain evidence="9">LP-2024</strain>
        <tissue evidence="9">Aerial parts of the thallus</tissue>
    </source>
</reference>
<evidence type="ECO:0000256" key="1">
    <source>
        <dbReference type="ARBA" id="ARBA00004141"/>
    </source>
</evidence>
<gene>
    <name evidence="9" type="ORF">R1sor_023454</name>
</gene>
<comment type="caution">
    <text evidence="9">The sequence shown here is derived from an EMBL/GenBank/DDBJ whole genome shotgun (WGS) entry which is preliminary data.</text>
</comment>
<accession>A0ABD3GNG8</accession>
<feature type="transmembrane region" description="Helical" evidence="8">
    <location>
        <begin position="154"/>
        <end position="176"/>
    </location>
</feature>
<feature type="transmembrane region" description="Helical" evidence="8">
    <location>
        <begin position="122"/>
        <end position="142"/>
    </location>
</feature>
<dbReference type="GO" id="GO:0016020">
    <property type="term" value="C:membrane"/>
    <property type="evidence" value="ECO:0007669"/>
    <property type="project" value="UniProtKB-SubCell"/>
</dbReference>
<evidence type="ECO:0000256" key="4">
    <source>
        <dbReference type="ARBA" id="ARBA00022737"/>
    </source>
</evidence>
<evidence type="ECO:0000256" key="7">
    <source>
        <dbReference type="ARBA" id="ARBA00024030"/>
    </source>
</evidence>
<evidence type="ECO:0000256" key="6">
    <source>
        <dbReference type="ARBA" id="ARBA00023136"/>
    </source>
</evidence>
<comment type="similarity">
    <text evidence="7">Belongs to the MIP/aquaporin (TC 1.A.8) family. SIP (TC 1.A.8.10) subfamily.</text>
</comment>
<dbReference type="PANTHER" id="PTHR46739:SF3">
    <property type="entry name" value="AQUAPORIN SIP1-1"/>
    <property type="match status" value="1"/>
</dbReference>
<evidence type="ECO:0000313" key="10">
    <source>
        <dbReference type="Proteomes" id="UP001633002"/>
    </source>
</evidence>
<evidence type="ECO:0000313" key="9">
    <source>
        <dbReference type="EMBL" id="KAL3680498.1"/>
    </source>
</evidence>
<keyword evidence="6 8" id="KW-0472">Membrane</keyword>
<evidence type="ECO:0000256" key="3">
    <source>
        <dbReference type="ARBA" id="ARBA00022692"/>
    </source>
</evidence>
<keyword evidence="2" id="KW-0813">Transport</keyword>
<proteinExistence type="inferred from homology"/>
<dbReference type="SUPFAM" id="SSF81338">
    <property type="entry name" value="Aquaporin-like"/>
    <property type="match status" value="1"/>
</dbReference>
<dbReference type="InterPro" id="IPR044222">
    <property type="entry name" value="SIP1-1/2-like"/>
</dbReference>
<feature type="transmembrane region" description="Helical" evidence="8">
    <location>
        <begin position="183"/>
        <end position="200"/>
    </location>
</feature>
<dbReference type="InterPro" id="IPR000425">
    <property type="entry name" value="MIP"/>
</dbReference>
<dbReference type="Proteomes" id="UP001633002">
    <property type="component" value="Unassembled WGS sequence"/>
</dbReference>
<feature type="transmembrane region" description="Helical" evidence="8">
    <location>
        <begin position="230"/>
        <end position="247"/>
    </location>
</feature>
<keyword evidence="4" id="KW-0677">Repeat</keyword>
<keyword evidence="3 8" id="KW-0812">Transmembrane</keyword>
<keyword evidence="10" id="KW-1185">Reference proteome</keyword>
<feature type="transmembrane region" description="Helical" evidence="8">
    <location>
        <begin position="36"/>
        <end position="56"/>
    </location>
</feature>
<dbReference type="InterPro" id="IPR023271">
    <property type="entry name" value="Aquaporin-like"/>
</dbReference>
<feature type="transmembrane region" description="Helical" evidence="8">
    <location>
        <begin position="68"/>
        <end position="92"/>
    </location>
</feature>
<evidence type="ECO:0000256" key="2">
    <source>
        <dbReference type="ARBA" id="ARBA00022448"/>
    </source>
</evidence>
<dbReference type="Gene3D" id="1.20.1080.10">
    <property type="entry name" value="Glycerol uptake facilitator protein"/>
    <property type="match status" value="1"/>
</dbReference>
<name>A0ABD3GNG8_9MARC</name>
<dbReference type="EMBL" id="JBJQOH010000007">
    <property type="protein sequence ID" value="KAL3680498.1"/>
    <property type="molecule type" value="Genomic_DNA"/>
</dbReference>
<protein>
    <submittedName>
        <fullName evidence="9">Uncharacterized protein</fullName>
    </submittedName>
</protein>
<organism evidence="9 10">
    <name type="scientific">Riccia sorocarpa</name>
    <dbReference type="NCBI Taxonomy" id="122646"/>
    <lineage>
        <taxon>Eukaryota</taxon>
        <taxon>Viridiplantae</taxon>
        <taxon>Streptophyta</taxon>
        <taxon>Embryophyta</taxon>
        <taxon>Marchantiophyta</taxon>
        <taxon>Marchantiopsida</taxon>
        <taxon>Marchantiidae</taxon>
        <taxon>Marchantiales</taxon>
        <taxon>Ricciaceae</taxon>
        <taxon>Riccia</taxon>
    </lineage>
</organism>
<evidence type="ECO:0000256" key="8">
    <source>
        <dbReference type="SAM" id="Phobius"/>
    </source>
</evidence>
<dbReference type="PANTHER" id="PTHR46739">
    <property type="entry name" value="AQUAPORIN SIP1-1"/>
    <property type="match status" value="1"/>
</dbReference>